<keyword evidence="2" id="KW-1185">Reference proteome</keyword>
<name>A0A0G4PUT3_PENC3</name>
<organism evidence="1 2">
    <name type="scientific">Penicillium camemberti (strain FM 013)</name>
    <dbReference type="NCBI Taxonomy" id="1429867"/>
    <lineage>
        <taxon>Eukaryota</taxon>
        <taxon>Fungi</taxon>
        <taxon>Dikarya</taxon>
        <taxon>Ascomycota</taxon>
        <taxon>Pezizomycotina</taxon>
        <taxon>Eurotiomycetes</taxon>
        <taxon>Eurotiomycetidae</taxon>
        <taxon>Eurotiales</taxon>
        <taxon>Aspergillaceae</taxon>
        <taxon>Penicillium</taxon>
    </lineage>
</organism>
<gene>
    <name evidence="1" type="ORF">PCAMFM013_S047g000013</name>
</gene>
<dbReference type="AlphaFoldDB" id="A0A0G4PUT3"/>
<sequence>MSKHSGRSSPAFLKGGQNMKTSLIQFANGASPREPYGTLTVILLHEDNANVSLVNHDANILLATGDSIE</sequence>
<accession>A0A0G4PUT3</accession>
<proteinExistence type="predicted"/>
<evidence type="ECO:0000313" key="1">
    <source>
        <dbReference type="EMBL" id="CRL30285.1"/>
    </source>
</evidence>
<dbReference type="EMBL" id="HG793180">
    <property type="protein sequence ID" value="CRL30285.1"/>
    <property type="molecule type" value="Genomic_DNA"/>
</dbReference>
<evidence type="ECO:0000313" key="2">
    <source>
        <dbReference type="Proteomes" id="UP000053732"/>
    </source>
</evidence>
<protein>
    <submittedName>
        <fullName evidence="1">Str. FM013</fullName>
    </submittedName>
</protein>
<dbReference type="Proteomes" id="UP000053732">
    <property type="component" value="Unassembled WGS sequence"/>
</dbReference>
<reference evidence="1 2" key="1">
    <citation type="journal article" date="2014" name="Nat. Commun.">
        <title>Multiple recent horizontal transfers of a large genomic region in cheese making fungi.</title>
        <authorList>
            <person name="Cheeseman K."/>
            <person name="Ropars J."/>
            <person name="Renault P."/>
            <person name="Dupont J."/>
            <person name="Gouzy J."/>
            <person name="Branca A."/>
            <person name="Abraham A.L."/>
            <person name="Ceppi M."/>
            <person name="Conseiller E."/>
            <person name="Debuchy R."/>
            <person name="Malagnac F."/>
            <person name="Goarin A."/>
            <person name="Silar P."/>
            <person name="Lacoste S."/>
            <person name="Sallet E."/>
            <person name="Bensimon A."/>
            <person name="Giraud T."/>
            <person name="Brygoo Y."/>
        </authorList>
    </citation>
    <scope>NUCLEOTIDE SEQUENCE [LARGE SCALE GENOMIC DNA]</scope>
    <source>
        <strain evidence="2">FM 013</strain>
    </source>
</reference>